<accession>A0A4P8XLT2</accession>
<name>A0A4P8XLT2_9BACL</name>
<sequence length="52" mass="5991">MLLQTAWYIPCLLIGVLIGLKAVRRLNEQRFKRFALGFILISGGWLLIQSLF</sequence>
<organism evidence="2 3">
    <name type="scientific">Paenibacillus algicola</name>
    <dbReference type="NCBI Taxonomy" id="2565926"/>
    <lineage>
        <taxon>Bacteria</taxon>
        <taxon>Bacillati</taxon>
        <taxon>Bacillota</taxon>
        <taxon>Bacilli</taxon>
        <taxon>Bacillales</taxon>
        <taxon>Paenibacillaceae</taxon>
        <taxon>Paenibacillus</taxon>
    </lineage>
</organism>
<evidence type="ECO:0000313" key="2">
    <source>
        <dbReference type="EMBL" id="QCT03383.1"/>
    </source>
</evidence>
<protein>
    <submittedName>
        <fullName evidence="2">Uncharacterized protein</fullName>
    </submittedName>
</protein>
<feature type="transmembrane region" description="Helical" evidence="1">
    <location>
        <begin position="6"/>
        <end position="23"/>
    </location>
</feature>
<feature type="transmembrane region" description="Helical" evidence="1">
    <location>
        <begin position="35"/>
        <end position="51"/>
    </location>
</feature>
<evidence type="ECO:0000256" key="1">
    <source>
        <dbReference type="SAM" id="Phobius"/>
    </source>
</evidence>
<keyword evidence="1" id="KW-0812">Transmembrane</keyword>
<dbReference type="RefSeq" id="WP_233281004.1">
    <property type="nucleotide sequence ID" value="NZ_CP040396.1"/>
</dbReference>
<keyword evidence="3" id="KW-1185">Reference proteome</keyword>
<gene>
    <name evidence="2" type="ORF">E6C60_2671</name>
</gene>
<proteinExistence type="predicted"/>
<keyword evidence="1" id="KW-1133">Transmembrane helix</keyword>
<dbReference type="AlphaFoldDB" id="A0A4P8XLT2"/>
<dbReference type="EMBL" id="CP040396">
    <property type="protein sequence ID" value="QCT03383.1"/>
    <property type="molecule type" value="Genomic_DNA"/>
</dbReference>
<evidence type="ECO:0000313" key="3">
    <source>
        <dbReference type="Proteomes" id="UP000300879"/>
    </source>
</evidence>
<keyword evidence="1" id="KW-0472">Membrane</keyword>
<dbReference type="KEGG" id="palo:E6C60_2671"/>
<dbReference type="Proteomes" id="UP000300879">
    <property type="component" value="Chromosome"/>
</dbReference>
<reference evidence="2 3" key="1">
    <citation type="submission" date="2019-05" db="EMBL/GenBank/DDBJ databases">
        <authorList>
            <person name="Chen C."/>
        </authorList>
    </citation>
    <scope>NUCLEOTIDE SEQUENCE [LARGE SCALE GENOMIC DNA]</scope>
    <source>
        <strain evidence="2 3">HB172198</strain>
    </source>
</reference>